<evidence type="ECO:0000256" key="1">
    <source>
        <dbReference type="SAM" id="Phobius"/>
    </source>
</evidence>
<evidence type="ECO:0000313" key="3">
    <source>
        <dbReference type="Proteomes" id="UP000031972"/>
    </source>
</evidence>
<organism evidence="2 3">
    <name type="scientific">Jeotgalibacillus campisalis</name>
    <dbReference type="NCBI Taxonomy" id="220754"/>
    <lineage>
        <taxon>Bacteria</taxon>
        <taxon>Bacillati</taxon>
        <taxon>Bacillota</taxon>
        <taxon>Bacilli</taxon>
        <taxon>Bacillales</taxon>
        <taxon>Caryophanaceae</taxon>
        <taxon>Jeotgalibacillus</taxon>
    </lineage>
</organism>
<keyword evidence="3" id="KW-1185">Reference proteome</keyword>
<dbReference type="EMBL" id="JXRR01000022">
    <property type="protein sequence ID" value="KIL43214.1"/>
    <property type="molecule type" value="Genomic_DNA"/>
</dbReference>
<accession>A0A0C2RN59</accession>
<dbReference type="RefSeq" id="WP_269746111.1">
    <property type="nucleotide sequence ID" value="NZ_JXRR01000022.1"/>
</dbReference>
<feature type="transmembrane region" description="Helical" evidence="1">
    <location>
        <begin position="12"/>
        <end position="33"/>
    </location>
</feature>
<sequence length="43" mass="4686">MSFLSAIAKAFLQFGAITVVIILILIIGGIYLFKNMKKKKGNA</sequence>
<proteinExistence type="predicted"/>
<dbReference type="AlphaFoldDB" id="A0A0C2RN59"/>
<reference evidence="2 3" key="1">
    <citation type="submission" date="2015-01" db="EMBL/GenBank/DDBJ databases">
        <title>Jeotgalibacillus campisalis genome sequencing.</title>
        <authorList>
            <person name="Goh K.M."/>
            <person name="Chan K.-G."/>
            <person name="Yaakop A.S."/>
            <person name="Ee R."/>
            <person name="Gan H.M."/>
            <person name="Chan C.S."/>
        </authorList>
    </citation>
    <scope>NUCLEOTIDE SEQUENCE [LARGE SCALE GENOMIC DNA]</scope>
    <source>
        <strain evidence="2 3">SF-57</strain>
    </source>
</reference>
<keyword evidence="1" id="KW-0812">Transmembrane</keyword>
<evidence type="ECO:0000313" key="2">
    <source>
        <dbReference type="EMBL" id="KIL43214.1"/>
    </source>
</evidence>
<dbReference type="Proteomes" id="UP000031972">
    <property type="component" value="Unassembled WGS sequence"/>
</dbReference>
<dbReference type="PATRIC" id="fig|220754.4.peg.3628"/>
<keyword evidence="1" id="KW-1133">Transmembrane helix</keyword>
<name>A0A0C2RN59_9BACL</name>
<keyword evidence="1" id="KW-0472">Membrane</keyword>
<gene>
    <name evidence="2" type="ORF">KR50_36170</name>
</gene>
<protein>
    <submittedName>
        <fullName evidence="2">Uncharacterized protein</fullName>
    </submittedName>
</protein>
<comment type="caution">
    <text evidence="2">The sequence shown here is derived from an EMBL/GenBank/DDBJ whole genome shotgun (WGS) entry which is preliminary data.</text>
</comment>